<dbReference type="CDD" id="cd00840">
    <property type="entry name" value="MPP_Mre11_N"/>
    <property type="match status" value="1"/>
</dbReference>
<dbReference type="InterPro" id="IPR004843">
    <property type="entry name" value="Calcineurin-like_PHP"/>
</dbReference>
<evidence type="ECO:0000313" key="6">
    <source>
        <dbReference type="Proteomes" id="UP000239237"/>
    </source>
</evidence>
<dbReference type="InterPro" id="IPR041796">
    <property type="entry name" value="Mre11_N"/>
</dbReference>
<keyword evidence="1" id="KW-0378">Hydrolase</keyword>
<dbReference type="PANTHER" id="PTHR30337">
    <property type="entry name" value="COMPONENT OF ATP-DEPENDENT DSDNA EXONUCLEASE"/>
    <property type="match status" value="1"/>
</dbReference>
<dbReference type="InterPro" id="IPR050535">
    <property type="entry name" value="DNA_Repair-Maintenance_Comp"/>
</dbReference>
<evidence type="ECO:0000256" key="1">
    <source>
        <dbReference type="ARBA" id="ARBA00022801"/>
    </source>
</evidence>
<dbReference type="Pfam" id="PF00149">
    <property type="entry name" value="Metallophos"/>
    <property type="match status" value="1"/>
</dbReference>
<sequence length="390" mass="44276">MKFIHAGDVHLGNPFSGLDKQLPFALKKTVQTATIKAFEQLIDDAISTEVDFVLFPGDLYNSAENSPFIQEVVSKQFQRLSDVNIDVFLSFGNHDFEADTRNHLPWPNNIHVFPQEVETKIKILHSGEKVALTGFSYQTQRQTEKIIDDFPSKGDADYQIGLYHGALGVAGEPYAPFSLSDMLQKNYDYWALGHIHIRQTLNEQPFIGYSGVLQGLNRKETGDKGYYLVHSENQRLIPEFKNVAPINWNSMTISSMIDEADLIDQIISLKNEKITFWSITITAQIDATIIERINGGVTLDKIRDQLPTNMWVVRLSVANAGQSSLVSDNIDQQYWTGALEKVFEESNITNYLPSQVPVFIREHFMSNDGQEELQNAMEQLIAERRQNNED</sequence>
<dbReference type="Proteomes" id="UP000237923">
    <property type="component" value="Unassembled WGS sequence"/>
</dbReference>
<proteinExistence type="predicted"/>
<accession>A0A2N9K981</accession>
<evidence type="ECO:0000313" key="5">
    <source>
        <dbReference type="Proteomes" id="UP000237923"/>
    </source>
</evidence>
<dbReference type="EMBL" id="OKQR01000001">
    <property type="protein sequence ID" value="SPD91810.1"/>
    <property type="molecule type" value="Genomic_DNA"/>
</dbReference>
<name>A0A2N9K981_9LACO</name>
<dbReference type="SUPFAM" id="SSF56300">
    <property type="entry name" value="Metallo-dependent phosphatases"/>
    <property type="match status" value="1"/>
</dbReference>
<dbReference type="Gene3D" id="3.60.21.10">
    <property type="match status" value="1"/>
</dbReference>
<evidence type="ECO:0000313" key="4">
    <source>
        <dbReference type="EMBL" id="SPE07089.1"/>
    </source>
</evidence>
<organism evidence="4 5">
    <name type="scientific">Leuconostoc suionicum</name>
    <dbReference type="NCBI Taxonomy" id="1511761"/>
    <lineage>
        <taxon>Bacteria</taxon>
        <taxon>Bacillati</taxon>
        <taxon>Bacillota</taxon>
        <taxon>Bacilli</taxon>
        <taxon>Lactobacillales</taxon>
        <taxon>Lactobacillaceae</taxon>
        <taxon>Leuconostoc</taxon>
    </lineage>
</organism>
<reference evidence="3 6" key="2">
    <citation type="submission" date="2018-02" db="EMBL/GenBank/DDBJ databases">
        <authorList>
            <person name="Rodrigo-Torres L."/>
            <person name="Arahal R. D."/>
            <person name="Lucena T."/>
        </authorList>
    </citation>
    <scope>NUCLEOTIDE SEQUENCE [LARGE SCALE GENOMIC DNA]</scope>
    <source>
        <strain evidence="3 6">CECT 8486</strain>
    </source>
</reference>
<evidence type="ECO:0000313" key="3">
    <source>
        <dbReference type="EMBL" id="SPD91810.1"/>
    </source>
</evidence>
<protein>
    <submittedName>
        <fullName evidence="3 4">Metallophosphoesterase YhaO</fullName>
    </submittedName>
</protein>
<dbReference type="InterPro" id="IPR029052">
    <property type="entry name" value="Metallo-depent_PP-like"/>
</dbReference>
<dbReference type="PANTHER" id="PTHR30337:SF7">
    <property type="entry name" value="PHOSPHOESTERASE"/>
    <property type="match status" value="1"/>
</dbReference>
<dbReference type="Proteomes" id="UP000239237">
    <property type="component" value="Unassembled WGS sequence"/>
</dbReference>
<dbReference type="EMBL" id="OKQU01000001">
    <property type="protein sequence ID" value="SPE07089.1"/>
    <property type="molecule type" value="Genomic_DNA"/>
</dbReference>
<evidence type="ECO:0000259" key="2">
    <source>
        <dbReference type="Pfam" id="PF00149"/>
    </source>
</evidence>
<dbReference type="GO" id="GO:0016787">
    <property type="term" value="F:hydrolase activity"/>
    <property type="evidence" value="ECO:0007669"/>
    <property type="project" value="UniProtKB-KW"/>
</dbReference>
<reference evidence="4 5" key="1">
    <citation type="submission" date="2018-02" db="EMBL/GenBank/DDBJ databases">
        <authorList>
            <person name="Cohen D.B."/>
            <person name="Kent A.D."/>
        </authorList>
    </citation>
    <scope>NUCLEOTIDE SEQUENCE [LARGE SCALE GENOMIC DNA]</scope>
    <source>
        <strain evidence="4 5">CECT 9216</strain>
    </source>
</reference>
<dbReference type="RefSeq" id="WP_105299674.1">
    <property type="nucleotide sequence ID" value="NZ_CAURUR010000001.1"/>
</dbReference>
<keyword evidence="6" id="KW-1185">Reference proteome</keyword>
<feature type="domain" description="Calcineurin-like phosphoesterase" evidence="2">
    <location>
        <begin position="1"/>
        <end position="197"/>
    </location>
</feature>
<gene>
    <name evidence="4" type="primary">yhaO</name>
    <name evidence="3" type="ORF">LES8486_00797</name>
    <name evidence="4" type="ORF">LES9216_00944</name>
</gene>
<dbReference type="AlphaFoldDB" id="A0A2N9K981"/>